<keyword evidence="8" id="KW-1185">Reference proteome</keyword>
<dbReference type="GO" id="GO:0005736">
    <property type="term" value="C:RNA polymerase I complex"/>
    <property type="evidence" value="ECO:0007669"/>
    <property type="project" value="TreeGrafter"/>
</dbReference>
<reference evidence="7" key="4">
    <citation type="submission" date="2019-03" db="UniProtKB">
        <authorList>
            <consortium name="EnsemblPlants"/>
        </authorList>
    </citation>
    <scope>IDENTIFICATION</scope>
</reference>
<dbReference type="GO" id="GO:0006352">
    <property type="term" value="P:DNA-templated transcription initiation"/>
    <property type="evidence" value="ECO:0007669"/>
    <property type="project" value="UniProtKB-UniRule"/>
</dbReference>
<dbReference type="InterPro" id="IPR036898">
    <property type="entry name" value="RNA_pol_Rpb7-like_N_sf"/>
</dbReference>
<dbReference type="Gene3D" id="3.30.1490.120">
    <property type="entry name" value="RNA polymerase Rpb7-like, N-terminal domain"/>
    <property type="match status" value="1"/>
</dbReference>
<accession>A0A453KKF0</accession>
<dbReference type="EnsemblPlants" id="AET5Gv20438500.10">
    <property type="protein sequence ID" value="AET5Gv20438500.10"/>
    <property type="gene ID" value="AET5Gv20438500"/>
</dbReference>
<organism evidence="7 8">
    <name type="scientific">Aegilops tauschii subsp. strangulata</name>
    <name type="common">Goatgrass</name>
    <dbReference type="NCBI Taxonomy" id="200361"/>
    <lineage>
        <taxon>Eukaryota</taxon>
        <taxon>Viridiplantae</taxon>
        <taxon>Streptophyta</taxon>
        <taxon>Embryophyta</taxon>
        <taxon>Tracheophyta</taxon>
        <taxon>Spermatophyta</taxon>
        <taxon>Magnoliopsida</taxon>
        <taxon>Liliopsida</taxon>
        <taxon>Poales</taxon>
        <taxon>Poaceae</taxon>
        <taxon>BOP clade</taxon>
        <taxon>Pooideae</taxon>
        <taxon>Triticodae</taxon>
        <taxon>Triticeae</taxon>
        <taxon>Triticinae</taxon>
        <taxon>Aegilops</taxon>
    </lineage>
</organism>
<dbReference type="GO" id="GO:0006362">
    <property type="term" value="P:transcription elongation by RNA polymerase I"/>
    <property type="evidence" value="ECO:0007669"/>
    <property type="project" value="TreeGrafter"/>
</dbReference>
<dbReference type="AlphaFoldDB" id="A0A453KKF0"/>
<evidence type="ECO:0000256" key="6">
    <source>
        <dbReference type="SAM" id="MobiDB-lite"/>
    </source>
</evidence>
<keyword evidence="3 5" id="KW-0804">Transcription</keyword>
<name>A0A453KKF0_AEGTS</name>
<dbReference type="Proteomes" id="UP000015105">
    <property type="component" value="Chromosome 5D"/>
</dbReference>
<comment type="function">
    <text evidence="5">DNA-dependent RNA polymerase which catalyzes the transcription of DNA into RNA using the four ribonucleoside triphosphates as substrates.</text>
</comment>
<comment type="subcellular location">
    <subcellularLocation>
        <location evidence="1 5">Nucleus</location>
    </subcellularLocation>
</comment>
<reference evidence="7" key="5">
    <citation type="journal article" date="2021" name="G3 (Bethesda)">
        <title>Aegilops tauschii genome assembly Aet v5.0 features greater sequence contiguity and improved annotation.</title>
        <authorList>
            <person name="Wang L."/>
            <person name="Zhu T."/>
            <person name="Rodriguez J.C."/>
            <person name="Deal K.R."/>
            <person name="Dubcovsky J."/>
            <person name="McGuire P.E."/>
            <person name="Lux T."/>
            <person name="Spannagl M."/>
            <person name="Mayer K.F.X."/>
            <person name="Baldrich P."/>
            <person name="Meyers B.C."/>
            <person name="Huo N."/>
            <person name="Gu Y.Q."/>
            <person name="Zhou H."/>
            <person name="Devos K.M."/>
            <person name="Bennetzen J.L."/>
            <person name="Unver T."/>
            <person name="Budak H."/>
            <person name="Gulick P.J."/>
            <person name="Galiba G."/>
            <person name="Kalapos B."/>
            <person name="Nelson D.R."/>
            <person name="Li P."/>
            <person name="You F.M."/>
            <person name="Luo M.C."/>
            <person name="Dvorak J."/>
        </authorList>
    </citation>
    <scope>NUCLEOTIDE SEQUENCE [LARGE SCALE GENOMIC DNA]</scope>
    <source>
        <strain evidence="7">cv. AL8/78</strain>
    </source>
</reference>
<reference evidence="8" key="1">
    <citation type="journal article" date="2014" name="Science">
        <title>Ancient hybridizations among the ancestral genomes of bread wheat.</title>
        <authorList>
            <consortium name="International Wheat Genome Sequencing Consortium,"/>
            <person name="Marcussen T."/>
            <person name="Sandve S.R."/>
            <person name="Heier L."/>
            <person name="Spannagl M."/>
            <person name="Pfeifer M."/>
            <person name="Jakobsen K.S."/>
            <person name="Wulff B.B."/>
            <person name="Steuernagel B."/>
            <person name="Mayer K.F."/>
            <person name="Olsen O.A."/>
        </authorList>
    </citation>
    <scope>NUCLEOTIDE SEQUENCE [LARGE SCALE GENOMIC DNA]</scope>
    <source>
        <strain evidence="8">cv. AL8/78</strain>
    </source>
</reference>
<evidence type="ECO:0000256" key="1">
    <source>
        <dbReference type="ARBA" id="ARBA00004123"/>
    </source>
</evidence>
<feature type="compositionally biased region" description="Low complexity" evidence="6">
    <location>
        <begin position="15"/>
        <end position="26"/>
    </location>
</feature>
<dbReference type="Gramene" id="AET5Gv20438500.10">
    <property type="protein sequence ID" value="AET5Gv20438500.10"/>
    <property type="gene ID" value="AET5Gv20438500"/>
</dbReference>
<keyword evidence="4 5" id="KW-0539">Nucleus</keyword>
<evidence type="ECO:0000256" key="2">
    <source>
        <dbReference type="ARBA" id="ARBA00022478"/>
    </source>
</evidence>
<feature type="region of interest" description="Disordered" evidence="6">
    <location>
        <begin position="1"/>
        <end position="37"/>
    </location>
</feature>
<dbReference type="InterPro" id="IPR045113">
    <property type="entry name" value="Rpb7-like"/>
</dbReference>
<reference evidence="8" key="2">
    <citation type="journal article" date="2017" name="Nat. Plants">
        <title>The Aegilops tauschii genome reveals multiple impacts of transposons.</title>
        <authorList>
            <person name="Zhao G."/>
            <person name="Zou C."/>
            <person name="Li K."/>
            <person name="Wang K."/>
            <person name="Li T."/>
            <person name="Gao L."/>
            <person name="Zhang X."/>
            <person name="Wang H."/>
            <person name="Yang Z."/>
            <person name="Liu X."/>
            <person name="Jiang W."/>
            <person name="Mao L."/>
            <person name="Kong X."/>
            <person name="Jiao Y."/>
            <person name="Jia J."/>
        </authorList>
    </citation>
    <scope>NUCLEOTIDE SEQUENCE [LARGE SCALE GENOMIC DNA]</scope>
    <source>
        <strain evidence="8">cv. AL8/78</strain>
    </source>
</reference>
<evidence type="ECO:0000313" key="8">
    <source>
        <dbReference type="Proteomes" id="UP000015105"/>
    </source>
</evidence>
<dbReference type="PANTHER" id="PTHR12709">
    <property type="entry name" value="DNA-DIRECTED RNA POLYMERASE II, III"/>
    <property type="match status" value="1"/>
</dbReference>
<evidence type="ECO:0000256" key="4">
    <source>
        <dbReference type="ARBA" id="ARBA00023242"/>
    </source>
</evidence>
<keyword evidence="2 5" id="KW-0240">DNA-directed RNA polymerase</keyword>
<feature type="compositionally biased region" description="Pro residues" evidence="6">
    <location>
        <begin position="27"/>
        <end position="37"/>
    </location>
</feature>
<protein>
    <recommendedName>
        <fullName evidence="5">DNA-directed RNA polymerase subunit</fullName>
    </recommendedName>
</protein>
<evidence type="ECO:0000313" key="7">
    <source>
        <dbReference type="EnsemblPlants" id="AET5Gv20438500.10"/>
    </source>
</evidence>
<reference evidence="7" key="3">
    <citation type="journal article" date="2017" name="Nature">
        <title>Genome sequence of the progenitor of the wheat D genome Aegilops tauschii.</title>
        <authorList>
            <person name="Luo M.C."/>
            <person name="Gu Y.Q."/>
            <person name="Puiu D."/>
            <person name="Wang H."/>
            <person name="Twardziok S.O."/>
            <person name="Deal K.R."/>
            <person name="Huo N."/>
            <person name="Zhu T."/>
            <person name="Wang L."/>
            <person name="Wang Y."/>
            <person name="McGuire P.E."/>
            <person name="Liu S."/>
            <person name="Long H."/>
            <person name="Ramasamy R.K."/>
            <person name="Rodriguez J.C."/>
            <person name="Van S.L."/>
            <person name="Yuan L."/>
            <person name="Wang Z."/>
            <person name="Xia Z."/>
            <person name="Xiao L."/>
            <person name="Anderson O.D."/>
            <person name="Ouyang S."/>
            <person name="Liang Y."/>
            <person name="Zimin A.V."/>
            <person name="Pertea G."/>
            <person name="Qi P."/>
            <person name="Bennetzen J.L."/>
            <person name="Dai X."/>
            <person name="Dawson M.W."/>
            <person name="Muller H.G."/>
            <person name="Kugler K."/>
            <person name="Rivarola-Duarte L."/>
            <person name="Spannagl M."/>
            <person name="Mayer K.F.X."/>
            <person name="Lu F.H."/>
            <person name="Bevan M.W."/>
            <person name="Leroy P."/>
            <person name="Li P."/>
            <person name="You F.M."/>
            <person name="Sun Q."/>
            <person name="Liu Z."/>
            <person name="Lyons E."/>
            <person name="Wicker T."/>
            <person name="Salzberg S.L."/>
            <person name="Devos K.M."/>
            <person name="Dvorak J."/>
        </authorList>
    </citation>
    <scope>NUCLEOTIDE SEQUENCE [LARGE SCALE GENOMIC DNA]</scope>
    <source>
        <strain evidence="7">cv. AL8/78</strain>
    </source>
</reference>
<evidence type="ECO:0000256" key="3">
    <source>
        <dbReference type="ARBA" id="ARBA00023163"/>
    </source>
</evidence>
<dbReference type="PANTHER" id="PTHR12709:SF5">
    <property type="entry name" value="DNA-DIRECTED RNA POLYMERASE I SUBUNIT RPA43"/>
    <property type="match status" value="1"/>
</dbReference>
<proteinExistence type="predicted"/>
<sequence length="198" mass="22083">SLPTGAATCPHLRLPPESLPSSLSRPLPLPNARVPPTPEITDAQALLGHRRPEPKLRPPPPLAMEALREATAELTVYVHPSNAADVRLAVSRQLSTLLFSYEDRFDGVLLSHEVEFEGDNEDGQDRKVDGDGKRVIKAKILDGLVPYFGVPVTANMLLFSPQPEMILGRWTYNSSQRRSFDDLISARQLYEIVRIQLW</sequence>
<evidence type="ECO:0000256" key="5">
    <source>
        <dbReference type="RuleBase" id="RU369086"/>
    </source>
</evidence>
<dbReference type="FunFam" id="3.30.1490.120:FF:000006">
    <property type="entry name" value="DNA-directed RNA polymerase"/>
    <property type="match status" value="1"/>
</dbReference>